<dbReference type="InterPro" id="IPR016181">
    <property type="entry name" value="Acyl_CoA_acyltransferase"/>
</dbReference>
<proteinExistence type="predicted"/>
<dbReference type="EMBL" id="CAJFDI010000001">
    <property type="protein sequence ID" value="CAD5207760.1"/>
    <property type="molecule type" value="Genomic_DNA"/>
</dbReference>
<evidence type="ECO:0000313" key="1">
    <source>
        <dbReference type="EMBL" id="CAD5207760.1"/>
    </source>
</evidence>
<evidence type="ECO:0000313" key="2">
    <source>
        <dbReference type="Proteomes" id="UP000659654"/>
    </source>
</evidence>
<dbReference type="SMR" id="A0A7I8XHB1"/>
<keyword evidence="2" id="KW-1185">Reference proteome</keyword>
<sequence length="281" mass="31501">MFHSLRTVRSPSLQLARSLSHRQILDPNYVMPDGRVLSIQRAEESDLDLLFKFFKENFSVQEPLSRYLGVKYEDFGDLFYCPIFKAALQSGLTTVAYNGDQMVGGSTVTVNDVTKEKVDFGKTEFGEDFDENMKKYGITRQTSYIFTLLSHAEAISASLLPPNVDKLCRIETVSVCLGYRGCDISRKLAIESSKLAIDQGLQVMDSICTAAASTRVMHNLGLANKFPVLYQNITDHGRHIVPSPLEDNNTSCNVMQGPMEHIAKLQAPRPEKIKEVLKQQK</sequence>
<dbReference type="Proteomes" id="UP000582659">
    <property type="component" value="Unassembled WGS sequence"/>
</dbReference>
<dbReference type="AlphaFoldDB" id="A0A7I8XHB1"/>
<reference evidence="1" key="1">
    <citation type="submission" date="2020-09" db="EMBL/GenBank/DDBJ databases">
        <authorList>
            <person name="Kikuchi T."/>
        </authorList>
    </citation>
    <scope>NUCLEOTIDE SEQUENCE</scope>
    <source>
        <strain evidence="1">Ka4C1</strain>
    </source>
</reference>
<dbReference type="Gene3D" id="3.40.630.30">
    <property type="match status" value="1"/>
</dbReference>
<dbReference type="PANTHER" id="PTHR20905:SF1">
    <property type="entry name" value="AT07410P-RELATED"/>
    <property type="match status" value="1"/>
</dbReference>
<accession>A0A7I8XHB1</accession>
<organism evidence="1 2">
    <name type="scientific">Bursaphelenchus xylophilus</name>
    <name type="common">Pinewood nematode worm</name>
    <name type="synonym">Aphelenchoides xylophilus</name>
    <dbReference type="NCBI Taxonomy" id="6326"/>
    <lineage>
        <taxon>Eukaryota</taxon>
        <taxon>Metazoa</taxon>
        <taxon>Ecdysozoa</taxon>
        <taxon>Nematoda</taxon>
        <taxon>Chromadorea</taxon>
        <taxon>Rhabditida</taxon>
        <taxon>Tylenchina</taxon>
        <taxon>Tylenchomorpha</taxon>
        <taxon>Aphelenchoidea</taxon>
        <taxon>Aphelenchoididae</taxon>
        <taxon>Bursaphelenchus</taxon>
    </lineage>
</organism>
<name>A0A7I8XHB1_BURXY</name>
<dbReference type="Proteomes" id="UP000659654">
    <property type="component" value="Unassembled WGS sequence"/>
</dbReference>
<dbReference type="GO" id="GO:0008080">
    <property type="term" value="F:N-acetyltransferase activity"/>
    <property type="evidence" value="ECO:0007669"/>
    <property type="project" value="TreeGrafter"/>
</dbReference>
<comment type="caution">
    <text evidence="1">The sequence shown here is derived from an EMBL/GenBank/DDBJ whole genome shotgun (WGS) entry which is preliminary data.</text>
</comment>
<protein>
    <submittedName>
        <fullName evidence="1">(pine wood nematode) hypothetical protein</fullName>
    </submittedName>
</protein>
<dbReference type="SUPFAM" id="SSF55729">
    <property type="entry name" value="Acyl-CoA N-acyltransferases (Nat)"/>
    <property type="match status" value="1"/>
</dbReference>
<gene>
    <name evidence="1" type="ORF">BXYJ_LOCUS86</name>
</gene>
<dbReference type="EMBL" id="CAJFCV020000001">
    <property type="protein sequence ID" value="CAG9079192.1"/>
    <property type="molecule type" value="Genomic_DNA"/>
</dbReference>
<dbReference type="OrthoDB" id="5895960at2759"/>
<dbReference type="PANTHER" id="PTHR20905">
    <property type="entry name" value="N-ACETYLTRANSFERASE-RELATED"/>
    <property type="match status" value="1"/>
</dbReference>